<sequence>MSVECAWLVGKDITFIGIHSPTWALISDDPSRFAAPKALRIPLPSWLFLVLLFVRHSRIQEARHMLESVSDTPRTLGRWTLFLAAAFFGDLGKTVSYNRSPTGPSQQARSGSFVTRPSNGGNSHQSSSSIDGISNVGAV</sequence>
<evidence type="ECO:0000313" key="3">
    <source>
        <dbReference type="Proteomes" id="UP000654075"/>
    </source>
</evidence>
<evidence type="ECO:0000256" key="1">
    <source>
        <dbReference type="SAM" id="MobiDB-lite"/>
    </source>
</evidence>
<name>A0A813EI18_POLGL</name>
<evidence type="ECO:0000313" key="2">
    <source>
        <dbReference type="EMBL" id="CAE8597801.1"/>
    </source>
</evidence>
<dbReference type="AlphaFoldDB" id="A0A813EI18"/>
<proteinExistence type="predicted"/>
<organism evidence="2 3">
    <name type="scientific">Polarella glacialis</name>
    <name type="common">Dinoflagellate</name>
    <dbReference type="NCBI Taxonomy" id="89957"/>
    <lineage>
        <taxon>Eukaryota</taxon>
        <taxon>Sar</taxon>
        <taxon>Alveolata</taxon>
        <taxon>Dinophyceae</taxon>
        <taxon>Suessiales</taxon>
        <taxon>Suessiaceae</taxon>
        <taxon>Polarella</taxon>
    </lineage>
</organism>
<dbReference type="EMBL" id="CAJNNV010009780">
    <property type="protein sequence ID" value="CAE8597801.1"/>
    <property type="molecule type" value="Genomic_DNA"/>
</dbReference>
<feature type="compositionally biased region" description="Polar residues" evidence="1">
    <location>
        <begin position="98"/>
        <end position="117"/>
    </location>
</feature>
<dbReference type="Proteomes" id="UP000654075">
    <property type="component" value="Unassembled WGS sequence"/>
</dbReference>
<accession>A0A813EI18</accession>
<reference evidence="2" key="1">
    <citation type="submission" date="2021-02" db="EMBL/GenBank/DDBJ databases">
        <authorList>
            <person name="Dougan E. K."/>
            <person name="Rhodes N."/>
            <person name="Thang M."/>
            <person name="Chan C."/>
        </authorList>
    </citation>
    <scope>NUCLEOTIDE SEQUENCE</scope>
</reference>
<comment type="caution">
    <text evidence="2">The sequence shown here is derived from an EMBL/GenBank/DDBJ whole genome shotgun (WGS) entry which is preliminary data.</text>
</comment>
<gene>
    <name evidence="2" type="ORF">PGLA1383_LOCUS16231</name>
</gene>
<keyword evidence="3" id="KW-1185">Reference proteome</keyword>
<feature type="region of interest" description="Disordered" evidence="1">
    <location>
        <begin position="98"/>
        <end position="139"/>
    </location>
</feature>
<protein>
    <submittedName>
        <fullName evidence="2">Uncharacterized protein</fullName>
    </submittedName>
</protein>
<feature type="compositionally biased region" description="Low complexity" evidence="1">
    <location>
        <begin position="118"/>
        <end position="139"/>
    </location>
</feature>